<keyword evidence="1" id="KW-0472">Membrane</keyword>
<organism evidence="2 3">
    <name type="scientific">Clostridium grantii DSM 8605</name>
    <dbReference type="NCBI Taxonomy" id="1121316"/>
    <lineage>
        <taxon>Bacteria</taxon>
        <taxon>Bacillati</taxon>
        <taxon>Bacillota</taxon>
        <taxon>Clostridia</taxon>
        <taxon>Eubacteriales</taxon>
        <taxon>Clostridiaceae</taxon>
        <taxon>Clostridium</taxon>
    </lineage>
</organism>
<dbReference type="Proteomes" id="UP000184447">
    <property type="component" value="Unassembled WGS sequence"/>
</dbReference>
<evidence type="ECO:0000313" key="3">
    <source>
        <dbReference type="Proteomes" id="UP000184447"/>
    </source>
</evidence>
<dbReference type="OrthoDB" id="1927519at2"/>
<gene>
    <name evidence="2" type="ORF">SAMN02745207_00985</name>
</gene>
<proteinExistence type="predicted"/>
<sequence>MRNKKFIIFSLVLLVGIFSIGYVIANYFFYSKDRIINSKNNSNDNVSVSSEKDVLLSQIIEENVEVVFKVQCGDSSTFRIERSSSASKLEVSQKSLKELYEKFRVYGYKIKDVDNDKIELCRKSNIYDPNKYIILLENCNLIICKSDNEGNIYNKKGEYIYKEELGDTGINITINSLQEGDIKKIITGDKDMQLDTLEDAFTRLADYI</sequence>
<dbReference type="EMBL" id="FQXM01000004">
    <property type="protein sequence ID" value="SHH38955.1"/>
    <property type="molecule type" value="Genomic_DNA"/>
</dbReference>
<dbReference type="STRING" id="1121316.SAMN02745207_00985"/>
<protein>
    <submittedName>
        <fullName evidence="2">Uncharacterized protein</fullName>
    </submittedName>
</protein>
<reference evidence="2 3" key="1">
    <citation type="submission" date="2016-11" db="EMBL/GenBank/DDBJ databases">
        <authorList>
            <person name="Jaros S."/>
            <person name="Januszkiewicz K."/>
            <person name="Wedrychowicz H."/>
        </authorList>
    </citation>
    <scope>NUCLEOTIDE SEQUENCE [LARGE SCALE GENOMIC DNA]</scope>
    <source>
        <strain evidence="2 3">DSM 8605</strain>
    </source>
</reference>
<keyword evidence="3" id="KW-1185">Reference proteome</keyword>
<feature type="transmembrane region" description="Helical" evidence="1">
    <location>
        <begin position="6"/>
        <end position="29"/>
    </location>
</feature>
<dbReference type="RefSeq" id="WP_073337312.1">
    <property type="nucleotide sequence ID" value="NZ_FQXM01000004.1"/>
</dbReference>
<evidence type="ECO:0000256" key="1">
    <source>
        <dbReference type="SAM" id="Phobius"/>
    </source>
</evidence>
<dbReference type="AlphaFoldDB" id="A0A1M5SKG4"/>
<keyword evidence="1" id="KW-1133">Transmembrane helix</keyword>
<accession>A0A1M5SKG4</accession>
<keyword evidence="1" id="KW-0812">Transmembrane</keyword>
<name>A0A1M5SKG4_9CLOT</name>
<evidence type="ECO:0000313" key="2">
    <source>
        <dbReference type="EMBL" id="SHH38955.1"/>
    </source>
</evidence>